<keyword evidence="9" id="KW-1185">Reference proteome</keyword>
<keyword evidence="1 6" id="KW-0479">Metal-binding</keyword>
<dbReference type="InterPro" id="IPR002110">
    <property type="entry name" value="Ankyrin_rpt"/>
</dbReference>
<feature type="repeat" description="ANK" evidence="5">
    <location>
        <begin position="309"/>
        <end position="333"/>
    </location>
</feature>
<proteinExistence type="predicted"/>
<dbReference type="InterPro" id="IPR036770">
    <property type="entry name" value="Ankyrin_rpt-contain_sf"/>
</dbReference>
<evidence type="ECO:0000313" key="8">
    <source>
        <dbReference type="EMBL" id="KAK8895689.1"/>
    </source>
</evidence>
<evidence type="ECO:0000256" key="4">
    <source>
        <dbReference type="ARBA" id="ARBA00023043"/>
    </source>
</evidence>
<dbReference type="EMBL" id="JAPFFF010000002">
    <property type="protein sequence ID" value="KAK8895689.1"/>
    <property type="molecule type" value="Genomic_DNA"/>
</dbReference>
<organism evidence="8 9">
    <name type="scientific">Tritrichomonas musculus</name>
    <dbReference type="NCBI Taxonomy" id="1915356"/>
    <lineage>
        <taxon>Eukaryota</taxon>
        <taxon>Metamonada</taxon>
        <taxon>Parabasalia</taxon>
        <taxon>Tritrichomonadida</taxon>
        <taxon>Tritrichomonadidae</taxon>
        <taxon>Tritrichomonas</taxon>
    </lineage>
</organism>
<dbReference type="PANTHER" id="PTHR24134">
    <property type="entry name" value="ANKYRIN REPEAT-CONTAINING PROTEIN DDB_G0279043"/>
    <property type="match status" value="1"/>
</dbReference>
<accession>A0ABR2KX52</accession>
<name>A0ABR2KX52_9EUKA</name>
<sequence length="1174" mass="138320">MDNRFAQVFQLLRAKKFEEIKRHYLLDMISFDFLKEPVKGDTLLHYFFRQDELLPVETLKFLISCFFQVDHLNNDNKTAVHILFEKHPLEINYFACIKNKGIPLFQKKGDTMSILEIIFYSDNVLIFESLIGTFNLDYIRQCYYDKFLSLAFKFESLDILSKLVQPQPYNLYTLFQEFLEEIKVPTSETSEESANFQFFSALKNSKKKLFKTIFENIDKSNNIITLDMLYYCTDASFCIYLSKYIKEGEYSKISTNENQSIPSEIFTVVNDLSLNIFKSRSIIHSAARKGLLNVIRQIPPIMYDSVNYSGNTPLYYAIKERKDDVAKYLIKHGNCDFCHLGKKTTPLHLAAKGRPAILKKMLSYVSRKKYEYVFDINVKDRDQNTPLLAPFKSKSSKDIVSECLRLLIENGADINACDLEGKNILFYAFKCYHSLNSEDFFNYILNFKELTLTEKGKMSLLKQLYSEQSVENINTFLDKFGINSDFMKKIFAKFEIPNFEKVYQLLKEKGNDNDYFFDCLKTANSKVIINMIKQIDGLLFYVNYEDNNDNILFILANSYFKSEFQLFQILITIFEAVIQNNREDFLFIQNKENGDNFLHVAIRKRNDLLIQIMLDIYQKKSNKIFDHFKGNKDKIWFLINQLFYQQNNDTLKLNPIELEITLYSSFQNIFPLEIFQKEPSYNELENFLLKFQNPNIIQNKEPLIIKYVKCVYFNEDEMLKILELFNSYGCDFTQEKKDNEYEKGEYAAKILIKRSFYKCLDYLLYNHGIGSNAGEIIQIYEKSKLKDDENHLKNIKNFEGYYSTFLDLNKYIHPVESLSKFILDSIRFDYHDENKYEAYWPLVPILQRFLTLNEHSTLYLESLGRILTQDSPVQKYFEILIPFFKDVYDNFFNPFRTFHEKNKSNENDKSDTTNSFGFQGCYASLITTLSGYASIIDSLIKFCFNKSIKEQLSICRDTIHEIIFQNQIYALQFDELNEVIKNKKTDFNFSRLSSKLFQIFVEINDCSIAMIDRRLKNYYLICTDEVIVLTIVDSESVKLIYKQPLSKVFCTDDGKYNKLKIFTIDGMIEFNRIDDINKTLSSIRKMIKDNCKKMNKLFDDEWNSKKNMNDASSSLVFLYYVNSSILQVIGFSLILQYDRNADASNVREFGLKKIQSTLFNNDPEYKVLFSFSEI</sequence>
<keyword evidence="3 6" id="KW-0408">Iron</keyword>
<dbReference type="SUPFAM" id="SSF48403">
    <property type="entry name" value="Ankyrin repeat"/>
    <property type="match status" value="2"/>
</dbReference>
<dbReference type="Proteomes" id="UP001470230">
    <property type="component" value="Unassembled WGS sequence"/>
</dbReference>
<dbReference type="Gene3D" id="1.25.40.20">
    <property type="entry name" value="Ankyrin repeat-containing domain"/>
    <property type="match status" value="2"/>
</dbReference>
<protein>
    <recommendedName>
        <fullName evidence="7">Cytochrome c domain-containing protein</fullName>
    </recommendedName>
</protein>
<evidence type="ECO:0000256" key="6">
    <source>
        <dbReference type="PROSITE-ProRule" id="PRU00433"/>
    </source>
</evidence>
<reference evidence="8 9" key="1">
    <citation type="submission" date="2024-04" db="EMBL/GenBank/DDBJ databases">
        <title>Tritrichomonas musculus Genome.</title>
        <authorList>
            <person name="Alves-Ferreira E."/>
            <person name="Grigg M."/>
            <person name="Lorenzi H."/>
            <person name="Galac M."/>
        </authorList>
    </citation>
    <scope>NUCLEOTIDE SEQUENCE [LARGE SCALE GENOMIC DNA]</scope>
    <source>
        <strain evidence="8 9">EAF2021</strain>
    </source>
</reference>
<evidence type="ECO:0000256" key="5">
    <source>
        <dbReference type="PROSITE-ProRule" id="PRU00023"/>
    </source>
</evidence>
<evidence type="ECO:0000313" key="9">
    <source>
        <dbReference type="Proteomes" id="UP001470230"/>
    </source>
</evidence>
<dbReference type="PROSITE" id="PS50088">
    <property type="entry name" value="ANK_REPEAT"/>
    <property type="match status" value="1"/>
</dbReference>
<keyword evidence="4 5" id="KW-0040">ANK repeat</keyword>
<feature type="domain" description="Cytochrome c" evidence="7">
    <location>
        <begin position="322"/>
        <end position="481"/>
    </location>
</feature>
<keyword evidence="6" id="KW-0349">Heme</keyword>
<gene>
    <name evidence="8" type="ORF">M9Y10_013573</name>
</gene>
<dbReference type="PROSITE" id="PS51007">
    <property type="entry name" value="CYTC"/>
    <property type="match status" value="1"/>
</dbReference>
<evidence type="ECO:0000256" key="3">
    <source>
        <dbReference type="ARBA" id="ARBA00023004"/>
    </source>
</evidence>
<dbReference type="PANTHER" id="PTHR24134:SF9">
    <property type="entry name" value="ANKYRIN REPEAT AND SOCS BOX PROTEIN 8"/>
    <property type="match status" value="1"/>
</dbReference>
<evidence type="ECO:0000256" key="2">
    <source>
        <dbReference type="ARBA" id="ARBA00022737"/>
    </source>
</evidence>
<comment type="caution">
    <text evidence="8">The sequence shown here is derived from an EMBL/GenBank/DDBJ whole genome shotgun (WGS) entry which is preliminary data.</text>
</comment>
<dbReference type="SMART" id="SM00248">
    <property type="entry name" value="ANK"/>
    <property type="match status" value="6"/>
</dbReference>
<dbReference type="PROSITE" id="PS50297">
    <property type="entry name" value="ANK_REP_REGION"/>
    <property type="match status" value="1"/>
</dbReference>
<dbReference type="InterPro" id="IPR009056">
    <property type="entry name" value="Cyt_c-like_dom"/>
</dbReference>
<keyword evidence="2" id="KW-0677">Repeat</keyword>
<evidence type="ECO:0000256" key="1">
    <source>
        <dbReference type="ARBA" id="ARBA00022723"/>
    </source>
</evidence>
<dbReference type="Pfam" id="PF12796">
    <property type="entry name" value="Ank_2"/>
    <property type="match status" value="1"/>
</dbReference>
<evidence type="ECO:0000259" key="7">
    <source>
        <dbReference type="PROSITE" id="PS51007"/>
    </source>
</evidence>